<feature type="domain" description="CUB" evidence="2">
    <location>
        <begin position="169"/>
        <end position="313"/>
    </location>
</feature>
<dbReference type="InterPro" id="IPR058698">
    <property type="entry name" value="CUB_metazoa"/>
</dbReference>
<gene>
    <name evidence="3" type="ORF">J437_LFUL001750</name>
</gene>
<feature type="chain" id="PRO_5035437799" description="CUB domain-containing protein" evidence="1">
    <location>
        <begin position="18"/>
        <end position="320"/>
    </location>
</feature>
<sequence>MAKLDLLVHLLILGACAVNLEGYALSKNSMKSSSDMVTHFASSGVLSSTNTMRIKVDQPTVTQIRVDFKTFTLAQPVQAKPPLAAYTCEKDKFRAVSATGADLLGFQNLCGENSGQHIYLYVDASEKPTYVDLIFEIGDPVAGNPAPTWNLDVTQIDCSAKPTKNLCAPPGCLQFYTEPVGKFQSFNYNDGKGKYQGSLNYAICFKNIENMCKITYTASKFQLPSDNFLEAHGQLGCNAETTDPSDPLSSDYIFIPNAVVEKVKDSLFCGNYLETKKAISTAPGPKSVFFHSDKVANYVSNGDEIGFMIDYQQSTGDCNA</sequence>
<evidence type="ECO:0000313" key="3">
    <source>
        <dbReference type="EMBL" id="KAG8223644.1"/>
    </source>
</evidence>
<keyword evidence="4" id="KW-1185">Reference proteome</keyword>
<accession>A0A8K0JWG1</accession>
<keyword evidence="1" id="KW-0732">Signal</keyword>
<dbReference type="OrthoDB" id="6378913at2759"/>
<organism evidence="3 4">
    <name type="scientific">Ladona fulva</name>
    <name type="common">Scarce chaser dragonfly</name>
    <name type="synonym">Libellula fulva</name>
    <dbReference type="NCBI Taxonomy" id="123851"/>
    <lineage>
        <taxon>Eukaryota</taxon>
        <taxon>Metazoa</taxon>
        <taxon>Ecdysozoa</taxon>
        <taxon>Arthropoda</taxon>
        <taxon>Hexapoda</taxon>
        <taxon>Insecta</taxon>
        <taxon>Pterygota</taxon>
        <taxon>Palaeoptera</taxon>
        <taxon>Odonata</taxon>
        <taxon>Epiprocta</taxon>
        <taxon>Anisoptera</taxon>
        <taxon>Libelluloidea</taxon>
        <taxon>Libellulidae</taxon>
        <taxon>Ladona</taxon>
    </lineage>
</organism>
<comment type="caution">
    <text evidence="3">The sequence shown here is derived from an EMBL/GenBank/DDBJ whole genome shotgun (WGS) entry which is preliminary data.</text>
</comment>
<proteinExistence type="predicted"/>
<evidence type="ECO:0000259" key="2">
    <source>
        <dbReference type="Pfam" id="PF26080"/>
    </source>
</evidence>
<protein>
    <recommendedName>
        <fullName evidence="2">CUB domain-containing protein</fullName>
    </recommendedName>
</protein>
<dbReference type="Proteomes" id="UP000792457">
    <property type="component" value="Unassembled WGS sequence"/>
</dbReference>
<dbReference type="PANTHER" id="PTHR33236">
    <property type="entry name" value="INTRAFLAGELLAR TRANSPORT PROTEIN 122 FAMILY PROTEIN-RELATED"/>
    <property type="match status" value="1"/>
</dbReference>
<feature type="signal peptide" evidence="1">
    <location>
        <begin position="1"/>
        <end position="17"/>
    </location>
</feature>
<evidence type="ECO:0000256" key="1">
    <source>
        <dbReference type="SAM" id="SignalP"/>
    </source>
</evidence>
<reference evidence="3" key="2">
    <citation type="submission" date="2017-10" db="EMBL/GenBank/DDBJ databases">
        <title>Ladona fulva Genome sequencing and assembly.</title>
        <authorList>
            <person name="Murali S."/>
            <person name="Richards S."/>
            <person name="Bandaranaike D."/>
            <person name="Bellair M."/>
            <person name="Blankenburg K."/>
            <person name="Chao H."/>
            <person name="Dinh H."/>
            <person name="Doddapaneni H."/>
            <person name="Dugan-Rocha S."/>
            <person name="Elkadiri S."/>
            <person name="Gnanaolivu R."/>
            <person name="Hernandez B."/>
            <person name="Skinner E."/>
            <person name="Javaid M."/>
            <person name="Lee S."/>
            <person name="Li M."/>
            <person name="Ming W."/>
            <person name="Munidasa M."/>
            <person name="Muniz J."/>
            <person name="Nguyen L."/>
            <person name="Hughes D."/>
            <person name="Osuji N."/>
            <person name="Pu L.-L."/>
            <person name="Puazo M."/>
            <person name="Qu C."/>
            <person name="Quiroz J."/>
            <person name="Raj R."/>
            <person name="Weissenberger G."/>
            <person name="Xin Y."/>
            <person name="Zou X."/>
            <person name="Han Y."/>
            <person name="Worley K."/>
            <person name="Muzny D."/>
            <person name="Gibbs R."/>
        </authorList>
    </citation>
    <scope>NUCLEOTIDE SEQUENCE</scope>
    <source>
        <strain evidence="3">Sampled in the wild</strain>
    </source>
</reference>
<dbReference type="PANTHER" id="PTHR33236:SF12">
    <property type="entry name" value="CUB DOMAIN-CONTAINING PROTEIN-RELATED"/>
    <property type="match status" value="1"/>
</dbReference>
<dbReference type="AlphaFoldDB" id="A0A8K0JWG1"/>
<evidence type="ECO:0000313" key="4">
    <source>
        <dbReference type="Proteomes" id="UP000792457"/>
    </source>
</evidence>
<dbReference type="PROSITE" id="PS51257">
    <property type="entry name" value="PROKAR_LIPOPROTEIN"/>
    <property type="match status" value="1"/>
</dbReference>
<reference evidence="3" key="1">
    <citation type="submission" date="2013-04" db="EMBL/GenBank/DDBJ databases">
        <authorList>
            <person name="Qu J."/>
            <person name="Murali S.C."/>
            <person name="Bandaranaike D."/>
            <person name="Bellair M."/>
            <person name="Blankenburg K."/>
            <person name="Chao H."/>
            <person name="Dinh H."/>
            <person name="Doddapaneni H."/>
            <person name="Downs B."/>
            <person name="Dugan-Rocha S."/>
            <person name="Elkadiri S."/>
            <person name="Gnanaolivu R.D."/>
            <person name="Hernandez B."/>
            <person name="Javaid M."/>
            <person name="Jayaseelan J.C."/>
            <person name="Lee S."/>
            <person name="Li M."/>
            <person name="Ming W."/>
            <person name="Munidasa M."/>
            <person name="Muniz J."/>
            <person name="Nguyen L."/>
            <person name="Ongeri F."/>
            <person name="Osuji N."/>
            <person name="Pu L.-L."/>
            <person name="Puazo M."/>
            <person name="Qu C."/>
            <person name="Quiroz J."/>
            <person name="Raj R."/>
            <person name="Weissenberger G."/>
            <person name="Xin Y."/>
            <person name="Zou X."/>
            <person name="Han Y."/>
            <person name="Richards S."/>
            <person name="Worley K."/>
            <person name="Muzny D."/>
            <person name="Gibbs R."/>
        </authorList>
    </citation>
    <scope>NUCLEOTIDE SEQUENCE</scope>
    <source>
        <strain evidence="3">Sampled in the wild</strain>
    </source>
</reference>
<name>A0A8K0JWG1_LADFU</name>
<dbReference type="EMBL" id="KZ308169">
    <property type="protein sequence ID" value="KAG8223644.1"/>
    <property type="molecule type" value="Genomic_DNA"/>
</dbReference>
<dbReference type="Pfam" id="PF26080">
    <property type="entry name" value="CUB_animal"/>
    <property type="match status" value="1"/>
</dbReference>